<keyword evidence="3" id="KW-1185">Reference proteome</keyword>
<feature type="compositionally biased region" description="Basic residues" evidence="1">
    <location>
        <begin position="1"/>
        <end position="16"/>
    </location>
</feature>
<name>A0ABN5WA38_9SPHN</name>
<reference evidence="2" key="1">
    <citation type="submission" date="2018-07" db="EMBL/GenBank/DDBJ databases">
        <title>Complete genome sequence of Sphingomonas bisphenolicum strain AO1, a bisphenol A degradative bacterium isolated from Japanese farm field.</title>
        <authorList>
            <person name="Murakami M."/>
            <person name="Koh M."/>
            <person name="Koba S."/>
            <person name="Matsumura Y."/>
        </authorList>
    </citation>
    <scope>NUCLEOTIDE SEQUENCE</scope>
    <source>
        <strain evidence="2">AO1</strain>
    </source>
</reference>
<dbReference type="EMBL" id="AP018817">
    <property type="protein sequence ID" value="BBF69154.1"/>
    <property type="molecule type" value="Genomic_DNA"/>
</dbReference>
<accession>A0ABN5WA38</accession>
<dbReference type="Proteomes" id="UP001059971">
    <property type="component" value="Chromosome 1"/>
</dbReference>
<gene>
    <name evidence="2" type="ORF">SBA_ch1_13540</name>
</gene>
<organism evidence="2 3">
    <name type="scientific">Sphingomonas bisphenolicum</name>
    <dbReference type="NCBI Taxonomy" id="296544"/>
    <lineage>
        <taxon>Bacteria</taxon>
        <taxon>Pseudomonadati</taxon>
        <taxon>Pseudomonadota</taxon>
        <taxon>Alphaproteobacteria</taxon>
        <taxon>Sphingomonadales</taxon>
        <taxon>Sphingomonadaceae</taxon>
        <taxon>Sphingomonas</taxon>
    </lineage>
</organism>
<proteinExistence type="predicted"/>
<evidence type="ECO:0000313" key="3">
    <source>
        <dbReference type="Proteomes" id="UP001059971"/>
    </source>
</evidence>
<protein>
    <submittedName>
        <fullName evidence="2">Uncharacterized protein</fullName>
    </submittedName>
</protein>
<evidence type="ECO:0000313" key="2">
    <source>
        <dbReference type="EMBL" id="BBF69154.1"/>
    </source>
</evidence>
<sequence>MEAGHFHARRGRRAGAKGKAAQKEGAQKKLWGGKAGTALRHEFNSNGHAA</sequence>
<evidence type="ECO:0000256" key="1">
    <source>
        <dbReference type="SAM" id="MobiDB-lite"/>
    </source>
</evidence>
<feature type="region of interest" description="Disordered" evidence="1">
    <location>
        <begin position="1"/>
        <end position="50"/>
    </location>
</feature>